<dbReference type="InterPro" id="IPR001624">
    <property type="entry name" value="FliE"/>
</dbReference>
<evidence type="ECO:0000256" key="1">
    <source>
        <dbReference type="ARBA" id="ARBA00004117"/>
    </source>
</evidence>
<dbReference type="GO" id="GO:0003774">
    <property type="term" value="F:cytoskeletal motor activity"/>
    <property type="evidence" value="ECO:0007669"/>
    <property type="project" value="InterPro"/>
</dbReference>
<keyword evidence="7" id="KW-1185">Reference proteome</keyword>
<keyword evidence="3 4" id="KW-0975">Bacterial flagellum</keyword>
<name>A0A974Y2X1_9THEO</name>
<protein>
    <recommendedName>
        <fullName evidence="4 5">Flagellar hook-basal body complex protein FliE</fullName>
    </recommendedName>
</protein>
<reference evidence="6" key="1">
    <citation type="submission" date="2020-08" db="EMBL/GenBank/DDBJ databases">
        <title>Genomic insights into the carbon and energy metabolism of the first obligate autotrophic acetogenic bacterium Aceticella autotrophica gen. nov., sp. nov.</title>
        <authorList>
            <person name="Toshchakov S.V."/>
            <person name="Elcheninov A.G."/>
            <person name="Kublanov I.V."/>
            <person name="Frolov E.N."/>
            <person name="Lebedinsky A.V."/>
        </authorList>
    </citation>
    <scope>NUCLEOTIDE SEQUENCE</scope>
    <source>
        <strain evidence="6">3443-3Ac</strain>
    </source>
</reference>
<evidence type="ECO:0000256" key="2">
    <source>
        <dbReference type="ARBA" id="ARBA00009272"/>
    </source>
</evidence>
<dbReference type="GO" id="GO:0005198">
    <property type="term" value="F:structural molecule activity"/>
    <property type="evidence" value="ECO:0007669"/>
    <property type="project" value="UniProtKB-UniRule"/>
</dbReference>
<dbReference type="GO" id="GO:0071973">
    <property type="term" value="P:bacterial-type flagellum-dependent cell motility"/>
    <property type="evidence" value="ECO:0007669"/>
    <property type="project" value="InterPro"/>
</dbReference>
<dbReference type="RefSeq" id="WP_284679292.1">
    <property type="nucleotide sequence ID" value="NZ_CP060096.1"/>
</dbReference>
<dbReference type="AlphaFoldDB" id="A0A974Y2X1"/>
<organism evidence="6 7">
    <name type="scientific">Aceticella autotrophica</name>
    <dbReference type="NCBI Taxonomy" id="2755338"/>
    <lineage>
        <taxon>Bacteria</taxon>
        <taxon>Bacillati</taxon>
        <taxon>Bacillota</taxon>
        <taxon>Clostridia</taxon>
        <taxon>Thermoanaerobacterales</taxon>
        <taxon>Thermoanaerobacteraceae</taxon>
        <taxon>Aceticella</taxon>
    </lineage>
</organism>
<comment type="similarity">
    <text evidence="2 4">Belongs to the FliE family.</text>
</comment>
<evidence type="ECO:0000256" key="3">
    <source>
        <dbReference type="ARBA" id="ARBA00023143"/>
    </source>
</evidence>
<dbReference type="PRINTS" id="PR01006">
    <property type="entry name" value="FLGHOOKFLIE"/>
</dbReference>
<dbReference type="Pfam" id="PF02049">
    <property type="entry name" value="FliE"/>
    <property type="match status" value="1"/>
</dbReference>
<dbReference type="GO" id="GO:0009425">
    <property type="term" value="C:bacterial-type flagellum basal body"/>
    <property type="evidence" value="ECO:0007669"/>
    <property type="project" value="UniProtKB-SubCell"/>
</dbReference>
<dbReference type="NCBIfam" id="TIGR00205">
    <property type="entry name" value="fliE"/>
    <property type="match status" value="1"/>
</dbReference>
<keyword evidence="6" id="KW-0966">Cell projection</keyword>
<dbReference type="KEGG" id="aaut:ACETAC_06770"/>
<evidence type="ECO:0000313" key="6">
    <source>
        <dbReference type="EMBL" id="QSZ26614.1"/>
    </source>
</evidence>
<dbReference type="Proteomes" id="UP000671913">
    <property type="component" value="Chromosome"/>
</dbReference>
<dbReference type="PANTHER" id="PTHR34653:SF1">
    <property type="entry name" value="FLAGELLAR HOOK-BASAL BODY COMPLEX PROTEIN FLIE"/>
    <property type="match status" value="1"/>
</dbReference>
<comment type="subcellular location">
    <subcellularLocation>
        <location evidence="1 4">Bacterial flagellum basal body</location>
    </subcellularLocation>
</comment>
<keyword evidence="6" id="KW-0282">Flagellum</keyword>
<evidence type="ECO:0000256" key="5">
    <source>
        <dbReference type="NCBIfam" id="TIGR00205"/>
    </source>
</evidence>
<accession>A0A974Y2X1</accession>
<gene>
    <name evidence="4 6" type="primary">fliE</name>
    <name evidence="6" type="ORF">ACETAC_06770</name>
</gene>
<proteinExistence type="inferred from homology"/>
<dbReference type="HAMAP" id="MF_00724">
    <property type="entry name" value="FliE"/>
    <property type="match status" value="1"/>
</dbReference>
<sequence>MINPVSQINTINPISNISDNNTINSFSGFLQSAMNEVNNLQIQSQANDQKLVTGEIDNLHNVMIDATKADIALQLTIQIKNKILDAYQEIMKMPV</sequence>
<evidence type="ECO:0000313" key="7">
    <source>
        <dbReference type="Proteomes" id="UP000671913"/>
    </source>
</evidence>
<dbReference type="EMBL" id="CP060096">
    <property type="protein sequence ID" value="QSZ26614.1"/>
    <property type="molecule type" value="Genomic_DNA"/>
</dbReference>
<evidence type="ECO:0000256" key="4">
    <source>
        <dbReference type="HAMAP-Rule" id="MF_00724"/>
    </source>
</evidence>
<keyword evidence="6" id="KW-0969">Cilium</keyword>
<dbReference type="PANTHER" id="PTHR34653">
    <property type="match status" value="1"/>
</dbReference>